<dbReference type="InterPro" id="IPR008271">
    <property type="entry name" value="Ser/Thr_kinase_AS"/>
</dbReference>
<feature type="domain" description="Protein kinase" evidence="2">
    <location>
        <begin position="1330"/>
        <end position="1685"/>
    </location>
</feature>
<proteinExistence type="predicted"/>
<protein>
    <recommendedName>
        <fullName evidence="2">Protein kinase domain-containing protein</fullName>
    </recommendedName>
</protein>
<dbReference type="PANTHER" id="PTHR44329:SF214">
    <property type="entry name" value="PROTEIN KINASE DOMAIN-CONTAINING PROTEIN"/>
    <property type="match status" value="1"/>
</dbReference>
<dbReference type="InterPro" id="IPR000719">
    <property type="entry name" value="Prot_kinase_dom"/>
</dbReference>
<dbReference type="Gene3D" id="2.100.10.30">
    <property type="entry name" value="Jacalin-like lectin domain"/>
    <property type="match status" value="2"/>
</dbReference>
<feature type="region of interest" description="Disordered" evidence="1">
    <location>
        <begin position="1156"/>
        <end position="1193"/>
    </location>
</feature>
<feature type="region of interest" description="Disordered" evidence="1">
    <location>
        <begin position="2739"/>
        <end position="2845"/>
    </location>
</feature>
<name>A0A835SWS6_9CHLO</name>
<evidence type="ECO:0000256" key="1">
    <source>
        <dbReference type="SAM" id="MobiDB-lite"/>
    </source>
</evidence>
<dbReference type="InterPro" id="IPR036404">
    <property type="entry name" value="Jacalin-like_lectin_dom_sf"/>
</dbReference>
<dbReference type="SUPFAM" id="SSF51101">
    <property type="entry name" value="Mannose-binding lectins"/>
    <property type="match status" value="3"/>
</dbReference>
<dbReference type="SMART" id="SM00220">
    <property type="entry name" value="S_TKc"/>
    <property type="match status" value="2"/>
</dbReference>
<dbReference type="PANTHER" id="PTHR44329">
    <property type="entry name" value="SERINE/THREONINE-PROTEIN KINASE TNNI3K-RELATED"/>
    <property type="match status" value="1"/>
</dbReference>
<feature type="region of interest" description="Disordered" evidence="1">
    <location>
        <begin position="2696"/>
        <end position="2721"/>
    </location>
</feature>
<reference evidence="3" key="1">
    <citation type="journal article" date="2020" name="bioRxiv">
        <title>Comparative genomics of Chlamydomonas.</title>
        <authorList>
            <person name="Craig R.J."/>
            <person name="Hasan A.R."/>
            <person name="Ness R.W."/>
            <person name="Keightley P.D."/>
        </authorList>
    </citation>
    <scope>NUCLEOTIDE SEQUENCE</scope>
    <source>
        <strain evidence="3">CCAP 11/173</strain>
    </source>
</reference>
<feature type="region of interest" description="Disordered" evidence="1">
    <location>
        <begin position="729"/>
        <end position="748"/>
    </location>
</feature>
<feature type="compositionally biased region" description="Polar residues" evidence="1">
    <location>
        <begin position="2636"/>
        <end position="2650"/>
    </location>
</feature>
<dbReference type="InterPro" id="IPR051681">
    <property type="entry name" value="Ser/Thr_Kinases-Pseudokinases"/>
</dbReference>
<feature type="compositionally biased region" description="Low complexity" evidence="1">
    <location>
        <begin position="2566"/>
        <end position="2577"/>
    </location>
</feature>
<dbReference type="GO" id="GO:0004674">
    <property type="term" value="F:protein serine/threonine kinase activity"/>
    <property type="evidence" value="ECO:0007669"/>
    <property type="project" value="TreeGrafter"/>
</dbReference>
<feature type="region of interest" description="Disordered" evidence="1">
    <location>
        <begin position="3065"/>
        <end position="3108"/>
    </location>
</feature>
<dbReference type="Proteomes" id="UP000613740">
    <property type="component" value="Unassembled WGS sequence"/>
</dbReference>
<dbReference type="InterPro" id="IPR001229">
    <property type="entry name" value="Jacalin-like_lectin_dom"/>
</dbReference>
<dbReference type="Gene3D" id="1.10.510.10">
    <property type="entry name" value="Transferase(Phosphotransferase) domain 1"/>
    <property type="match status" value="2"/>
</dbReference>
<dbReference type="SUPFAM" id="SSF56112">
    <property type="entry name" value="Protein kinase-like (PK-like)"/>
    <property type="match status" value="2"/>
</dbReference>
<accession>A0A835SWS6</accession>
<feature type="compositionally biased region" description="Gly residues" evidence="1">
    <location>
        <begin position="2788"/>
        <end position="2800"/>
    </location>
</feature>
<feature type="compositionally biased region" description="Low complexity" evidence="1">
    <location>
        <begin position="2585"/>
        <end position="2597"/>
    </location>
</feature>
<feature type="compositionally biased region" description="Low complexity" evidence="1">
    <location>
        <begin position="972"/>
        <end position="997"/>
    </location>
</feature>
<feature type="compositionally biased region" description="Polar residues" evidence="1">
    <location>
        <begin position="1172"/>
        <end position="1186"/>
    </location>
</feature>
<dbReference type="EMBL" id="JAEHOD010000095">
    <property type="protein sequence ID" value="KAG2428250.1"/>
    <property type="molecule type" value="Genomic_DNA"/>
</dbReference>
<dbReference type="OrthoDB" id="540444at2759"/>
<dbReference type="PROSITE" id="PS00108">
    <property type="entry name" value="PROTEIN_KINASE_ST"/>
    <property type="match status" value="2"/>
</dbReference>
<feature type="region of interest" description="Disordered" evidence="1">
    <location>
        <begin position="1267"/>
        <end position="1291"/>
    </location>
</feature>
<comment type="caution">
    <text evidence="3">The sequence shown here is derived from an EMBL/GenBank/DDBJ whole genome shotgun (WGS) entry which is preliminary data.</text>
</comment>
<feature type="region of interest" description="Disordered" evidence="1">
    <location>
        <begin position="652"/>
        <end position="687"/>
    </location>
</feature>
<evidence type="ECO:0000259" key="2">
    <source>
        <dbReference type="PROSITE" id="PS50011"/>
    </source>
</evidence>
<dbReference type="PROSITE" id="PS50011">
    <property type="entry name" value="PROTEIN_KINASE_DOM"/>
    <property type="match status" value="2"/>
</dbReference>
<feature type="compositionally biased region" description="Low complexity" evidence="1">
    <location>
        <begin position="3361"/>
        <end position="3373"/>
    </location>
</feature>
<feature type="compositionally biased region" description="Gly residues" evidence="1">
    <location>
        <begin position="2755"/>
        <end position="2767"/>
    </location>
</feature>
<dbReference type="Pfam" id="PF00069">
    <property type="entry name" value="Pkinase"/>
    <property type="match status" value="2"/>
</dbReference>
<evidence type="ECO:0000313" key="4">
    <source>
        <dbReference type="Proteomes" id="UP000613740"/>
    </source>
</evidence>
<feature type="region of interest" description="Disordered" evidence="1">
    <location>
        <begin position="940"/>
        <end position="1004"/>
    </location>
</feature>
<keyword evidence="4" id="KW-1185">Reference proteome</keyword>
<feature type="region of interest" description="Disordered" evidence="1">
    <location>
        <begin position="3360"/>
        <end position="3387"/>
    </location>
</feature>
<feature type="compositionally biased region" description="Polar residues" evidence="1">
    <location>
        <begin position="941"/>
        <end position="958"/>
    </location>
</feature>
<feature type="compositionally biased region" description="Low complexity" evidence="1">
    <location>
        <begin position="652"/>
        <end position="672"/>
    </location>
</feature>
<gene>
    <name evidence="3" type="ORF">HYH02_014432</name>
</gene>
<dbReference type="InterPro" id="IPR011009">
    <property type="entry name" value="Kinase-like_dom_sf"/>
</dbReference>
<feature type="compositionally biased region" description="Polar residues" evidence="1">
    <location>
        <begin position="673"/>
        <end position="687"/>
    </location>
</feature>
<feature type="compositionally biased region" description="Low complexity" evidence="1">
    <location>
        <begin position="2696"/>
        <end position="2707"/>
    </location>
</feature>
<feature type="region of interest" description="Disordered" evidence="1">
    <location>
        <begin position="2636"/>
        <end position="2659"/>
    </location>
</feature>
<feature type="region of interest" description="Disordered" evidence="1">
    <location>
        <begin position="844"/>
        <end position="864"/>
    </location>
</feature>
<feature type="compositionally biased region" description="Low complexity" evidence="1">
    <location>
        <begin position="1357"/>
        <end position="1368"/>
    </location>
</feature>
<sequence>MVEAIAAVTATNPPQQEWWDVWVLDRHRPCRGATYIFEAENYFMTTDVPCEWRLCFVCAEESVARAQGYTVSAPWLAQYRAAAAAPSTYRGGPGPGPGGSGLRLVQSDLVLGMEVPPLTNASFFDESSAFWSAGPVYSAFFRGGTHSLFALRPLHEADGIDAWRLIRNQSALLLPSLYWGTTMGSWMEFVNMPAGGHDYVTAIEGCYQRGLQVERLVLYTRTGRRFQMGRGSCETRFREEAPAQGAYLAGWAGWAINSSVWPSQPPPYDFELGFLYQMRALWAVPADAAVSQRFWTQAVPLPLLNDSLMSAGGGGGGGGLAVCPTARRLARAWYGQLPAECGPGTGGLCPSNTCCGDRSLQPSVNRSLTTCGVAGRTTCQTNCIPGYGLCGLAPETAGMLFVRSALAEELLIDSLQQHTTSTSSSNTTNNYSTAAAGVNGPGGWERHVGAAALAPPAATTKLYMLLPTQQMTYAAAQAFCRSSSFMGLSDWQLVGYRDALDWTTSLDTRRGAYQSLAGLFFWVRVNETYAARAPDYACVRGVWALPRYNDRYTHMFYPSSCMVTSGVVCTTAAAQNVSRLGLAAAAAANRSALWVPGLHTLYMSRRLGTGPYGTACTFAIGATPPTTPAGAPVGAPVGAALVGFPPPAPLVAGASSESGNSSSSSSSSSGSSIQAGVQQPGTQSTQELSQRLVSVELAMAAMTPNASDYVEVVVGLQLTTMGASAAEISGRSNISSSSSTAGGTNSAAAGVGSSGGWHTLVLAPGEVVVAVSGCAGGFVERLVFHTSAGRLWSTPFGSMSVCSAPFLEQAPPGGYLVGLQGNYGSYMEQLQLVWGAPVLDRPLHSPPLSSSPPPALGKNSARTGSNVYGSGGSGAAAGGLAGATQPSGGALSGGTIAGIVVGATVGGMALLALVMAVLIARRRRPLQGSEAVGGAKAARYASSNGNGCSPDTEASTAERQAAPQLDTATPQPGCSPAPAATGPSAAVGSGAALPASPTKKLAPSMGSGVSFTPIAASLMAGSLLPMPTCPVTGGSTATLGTAAAGSASASASASFGREEGGLSNDASGAVAAGAAGTPVPVPGTQQQSPVALASAGGAAACSSSAVAAGLPVVMDAEVVGGMRAPLPASCPPRCASTDETALTRLDAAGAASGTAAAASAASQEHRHAPRQYNRTASGSLTQQGASDTGEAAGQQPPLLVALGATTAASQTSAAGPSSVANVTAQSEHLNFRVSRLGGTLQSDTAAGRAMDVVAPPLMQPRVTQQGGLAAVGSSGPNAAPHSDSSSISSRRNALPAAVQGIVATASAAVQAVAEDTPQLQPLRLGVDVVVDYKALLGRGSSGVVYRGTLCPSGFQHASTAGGSSNSSSQDGRPTAAGGGSSNSGGGGIPVAVKLLTIFTERPVGQHAAAGATGGAVVGATASPVAAGEAEGAAQAKVAESAELGGAGVELPEDDPDVRQHLRMLQQEVAVLRRLDHPNVVRLLGACLDPPRPFLVQELMTVPLSRVIHGRAKDGGHLYPYDLVDVLRIARDIATALMYLHPTVLHRDLKPGNVMLDGSGTAKVLDFGLARFKYATQLPTTNVEVGTTAYMSPESFTPTAKITDRSDIYSWAVIVVELVTRRRPWEGTRNAIIGYLVAIERQRPQLPAEGDPLFPPGLRSLVERCMRHNPEERPSSAEIVKRLTLLLADAITDLALVSGIATVTASNPRYQEYFDVWVLDRYRACRGATYIFEDENYFMTTDVPCEWRLCFVCAEESVARAQGYTVSSPWLAQYRAAVAAPSTYRGGPGPGPGGSGLRLVQSDLVLGNPSPPAGLATPIDQSQDFWVRGPVATALFRGDGTNLFSLKVLREDDAATAWPLYRNQSTVTDYIGFNVPDVDGGSKWETWNVPLNASRGLDYVVSVQGCHDPRMMVERLLLVTRTGRQYLLGRADCSATFREDAPPGGYLAGFTGYTLQDATVTNDYSTGVNLVFQTITADVYVHIYQLRMLWAVPAGSPSDGPVFSATTTVPVISGPSCPLSARPVAPNRPEPFLAECGGNSGAICPTNQCCGDRYTAQKRPFSICGMGITPCQVGCLEGSGLCGLTPERPLLLFVRSGLWDVSAAGGGSATVASAAATAATTEAAAGSSAAQPAPTTLYAVNRNEVMTYAAAVRYCSNLSYLGYAWSLVNVRDAIDWATSLDTRRGAYLAISNVFFWTAVNDLYVSMAPEYTCIRATFALPRGPDRTTHMFYPSSCLVTSGVVCKAAAAQNVSRLGLAAVAAANRSALWVPGDHTLLVSRRLAAGPYGASCSFAVGVTPLLAGGNTTTTTTTTIAPAANTTAAPPPPPQQQQTLYQVSVPPSAFQVSMAVVAPRAVTKELVVTGLRVLFSEGASDVAAGADGASAASVSSVVAGVSTQAGVGSSGGWHTLTLAPGEVVVAVSGCAGGFVERLVFHTSAGRLWSTPFGSMSVCSAPFLEQPPPGGYLVGLQGFAGYGVEHLRLVWASPVLAPSPLAPPAAAAAGEGASGLSSGAIAGIVVGSVAGAALLLITGSAVLLLVKRQRQAPLQQLLPHAKATAVHGGEGGAEGAPDADGPAKPSGHGGGGSEAPDGGASRAAQQCGGGRGTGGHAVVVGLAHVALDVRGVSAGDSSSARATTVDTSAGAMSSSNSLPLQLDRSGAAGSTATFPGGLPPVAATGAGAAVTAAGLAGVVASPLPASSTSAASASAPELQRGGTGPGQGSGVRVLMAADAAVLSAATATVTGHSSHSRSHSGELPRGGHGSAGGGCGPSSPRKAVTPETTTAVAGSDQHGGGGGGGGGSSSGARAKRTLQGQGWRQQHVAAAAARGSTNPSSTNTSAGAASGAAATGAGGTTAVLLSATASSVGGLAGLPVAHVSSPTAAAERALLPSASASPPPPLDAHQQLLSSMPCVLPMPPTIHLALTQAASNAGMASCGPVSQGSAGNAPGGVSCGGSAAGASGTTGVGLRGINSLLSTSNADNNMSLMGAHQAAGGGNTTGDVSLRESNHESVRRASERADLVTAVGNLHAVNAGGTGVVHRGLLRTDRGDMPVAVKMLTTFSSCASPAGHHGAGGGAGGPQSPTVGGANAGNREGHEHQETQQQQEDLPEDDPDVRQHLRMLQQEVAVLRRLDHPNVVRLLGACLDPPRPFLVQELMTVPLSRVIHGRAKDGGPLYPYDLVDVLRIARDIATALMYLHPTVLHRDLKPGNVMLDGSGTAKVLDFGLARFKYATQLPTTNVEVGTTAYMSPESFSNDAKITDRSDIYSWAVIVVELVTRRRPWEGTRNAIIGYLVAIERQRPQLPAEGDPLFPPGLRSLVERCMRHNPEERPSSAEIVKRLTLLLADAAGGGIAAGVGGSGGARIGSSSSGTAAGGQQRQGGGLGSSAGAPAGGMFKLQPRIVSQSRLQVSGTAGGNTSSTELS</sequence>
<feature type="region of interest" description="Disordered" evidence="1">
    <location>
        <begin position="1356"/>
        <end position="1383"/>
    </location>
</feature>
<organism evidence="3 4">
    <name type="scientific">Chlamydomonas schloesseri</name>
    <dbReference type="NCBI Taxonomy" id="2026947"/>
    <lineage>
        <taxon>Eukaryota</taxon>
        <taxon>Viridiplantae</taxon>
        <taxon>Chlorophyta</taxon>
        <taxon>core chlorophytes</taxon>
        <taxon>Chlorophyceae</taxon>
        <taxon>CS clade</taxon>
        <taxon>Chlamydomonadales</taxon>
        <taxon>Chlamydomonadaceae</taxon>
        <taxon>Chlamydomonas</taxon>
    </lineage>
</organism>
<feature type="compositionally biased region" description="Low complexity" evidence="1">
    <location>
        <begin position="2826"/>
        <end position="2845"/>
    </location>
</feature>
<feature type="domain" description="Protein kinase" evidence="2">
    <location>
        <begin position="3022"/>
        <end position="3340"/>
    </location>
</feature>
<dbReference type="Pfam" id="PF01419">
    <property type="entry name" value="Jacalin"/>
    <property type="match status" value="2"/>
</dbReference>
<evidence type="ECO:0000313" key="3">
    <source>
        <dbReference type="EMBL" id="KAG2428250.1"/>
    </source>
</evidence>
<feature type="region of interest" description="Disordered" evidence="1">
    <location>
        <begin position="2554"/>
        <end position="2601"/>
    </location>
</feature>
<dbReference type="GO" id="GO:0005524">
    <property type="term" value="F:ATP binding"/>
    <property type="evidence" value="ECO:0007669"/>
    <property type="project" value="InterPro"/>
</dbReference>